<keyword evidence="4" id="KW-1185">Reference proteome</keyword>
<dbReference type="AlphaFoldDB" id="A0A8J8WKF3"/>
<evidence type="ECO:0000259" key="2">
    <source>
        <dbReference type="PROSITE" id="PS50263"/>
    </source>
</evidence>
<reference evidence="3" key="1">
    <citation type="journal article" date="2020" name="Front. Microbiol.">
        <title>Gene regulatory networks of Penicillium echinulatum 2HH and Penicillium oxalicum 114-2 inferred by a computational biology approach.</title>
        <authorList>
            <person name="Lenz A.R."/>
            <person name="Galan-Vasquez E."/>
            <person name="Balbinot E."/>
            <person name="De Abreu F.P."/>
            <person name="De Oliveira N.S."/>
            <person name="Da Rosa L.O."/>
            <person name="De Avila E Silva S."/>
            <person name="Camassola M."/>
            <person name="Dillon A.J.P."/>
            <person name="Perez-Rueda E."/>
        </authorList>
    </citation>
    <scope>NUCLEOTIDE SEQUENCE</scope>
    <source>
        <strain evidence="3">S1M29</strain>
    </source>
</reference>
<dbReference type="InterPro" id="IPR036526">
    <property type="entry name" value="C-N_Hydrolase_sf"/>
</dbReference>
<evidence type="ECO:0000313" key="4">
    <source>
        <dbReference type="Proteomes" id="UP000631181"/>
    </source>
</evidence>
<dbReference type="Pfam" id="PF00795">
    <property type="entry name" value="CN_hydrolase"/>
    <property type="match status" value="1"/>
</dbReference>
<proteinExistence type="predicted"/>
<feature type="region of interest" description="Disordered" evidence="1">
    <location>
        <begin position="322"/>
        <end position="358"/>
    </location>
</feature>
<dbReference type="GO" id="GO:0070773">
    <property type="term" value="F:protein-N-terminal glutamine amidohydrolase activity"/>
    <property type="evidence" value="ECO:0007669"/>
    <property type="project" value="InterPro"/>
</dbReference>
<name>A0A8J8WKF3_9EURO</name>
<evidence type="ECO:0000256" key="1">
    <source>
        <dbReference type="SAM" id="MobiDB-lite"/>
    </source>
</evidence>
<gene>
    <name evidence="3" type="ORF">PECM_005227</name>
</gene>
<dbReference type="PANTHER" id="PTHR11750:SF26">
    <property type="entry name" value="PROTEIN N-TERMINAL AMIDASE"/>
    <property type="match status" value="1"/>
</dbReference>
<dbReference type="PANTHER" id="PTHR11750">
    <property type="entry name" value="PROTEIN N-TERMINAL AMIDASE"/>
    <property type="match status" value="1"/>
</dbReference>
<organism evidence="3 4">
    <name type="scientific">Penicillium ucsense</name>
    <dbReference type="NCBI Taxonomy" id="2839758"/>
    <lineage>
        <taxon>Eukaryota</taxon>
        <taxon>Fungi</taxon>
        <taxon>Dikarya</taxon>
        <taxon>Ascomycota</taxon>
        <taxon>Pezizomycotina</taxon>
        <taxon>Eurotiomycetes</taxon>
        <taxon>Eurotiomycetidae</taxon>
        <taxon>Eurotiales</taxon>
        <taxon>Aspergillaceae</taxon>
        <taxon>Penicillium</taxon>
    </lineage>
</organism>
<dbReference type="Proteomes" id="UP000631181">
    <property type="component" value="Unassembled WGS sequence"/>
</dbReference>
<feature type="domain" description="CN hydrolase" evidence="2">
    <location>
        <begin position="1"/>
        <end position="348"/>
    </location>
</feature>
<dbReference type="Gene3D" id="3.60.110.10">
    <property type="entry name" value="Carbon-nitrogen hydrolase"/>
    <property type="match status" value="1"/>
</dbReference>
<dbReference type="OrthoDB" id="201515at2759"/>
<feature type="compositionally biased region" description="Low complexity" evidence="1">
    <location>
        <begin position="327"/>
        <end position="336"/>
    </location>
</feature>
<comment type="caution">
    <text evidence="3">The sequence shown here is derived from an EMBL/GenBank/DDBJ whole genome shotgun (WGS) entry which is preliminary data.</text>
</comment>
<dbReference type="PROSITE" id="PS50263">
    <property type="entry name" value="CN_HYDROLASE"/>
    <property type="match status" value="1"/>
</dbReference>
<feature type="compositionally biased region" description="Acidic residues" evidence="1">
    <location>
        <begin position="347"/>
        <end position="358"/>
    </location>
</feature>
<dbReference type="EMBL" id="WIWV01000036">
    <property type="protein sequence ID" value="KAF7716725.1"/>
    <property type="molecule type" value="Genomic_DNA"/>
</dbReference>
<dbReference type="GO" id="GO:0030163">
    <property type="term" value="P:protein catabolic process"/>
    <property type="evidence" value="ECO:0007669"/>
    <property type="project" value="TreeGrafter"/>
</dbReference>
<dbReference type="SUPFAM" id="SSF56317">
    <property type="entry name" value="Carbon-nitrogen hydrolase"/>
    <property type="match status" value="1"/>
</dbReference>
<protein>
    <recommendedName>
        <fullName evidence="2">CN hydrolase domain-containing protein</fullName>
    </recommendedName>
</protein>
<dbReference type="InterPro" id="IPR039703">
    <property type="entry name" value="Nta1"/>
</dbReference>
<evidence type="ECO:0000313" key="3">
    <source>
        <dbReference type="EMBL" id="KAF7716725.1"/>
    </source>
</evidence>
<sequence>MRIATLQFAPKLGDVEGNIKRANELLGKQNFTDLKGSSSQELSGRGDIEVLRPDLLVLPELAFTGYNFPSREAIEPFLEQVGDGPSAQWAQEIARRLHCKVCVGYPEIEHSSDGSGSPRYYNSLLVVDESGSVIHNYRKSFLYMTDETWATEGDVALGLCQLPFPSVGSSEIPEDRFQLDREESGPRRQVATSFGICMDINPYKFEAPYSAYEFANRVRDSGSQLVVLSMAWLTHMSQQEMTDLRGRPDMDTFTYWLNRFMPLISKKMRHVGDIDGSSASTENGVKRAVLVFANRAGEEAGADDTKPVARYAGTSTIMALTQNPRKAAAGARSASGSREKHPAAMIDPEEASEDENEEVDTQVVCWDLLGAAEEGICFADTTAEPKMAFRLRSRGGQSDSDEMSDQ</sequence>
<dbReference type="InterPro" id="IPR003010">
    <property type="entry name" value="C-N_Hydrolase"/>
</dbReference>
<dbReference type="GO" id="GO:0008418">
    <property type="term" value="F:protein-N-terminal asparagine amidohydrolase activity"/>
    <property type="evidence" value="ECO:0007669"/>
    <property type="project" value="InterPro"/>
</dbReference>
<accession>A0A8J8WKF3</accession>